<dbReference type="PANTHER" id="PTHR43265:SF1">
    <property type="entry name" value="ESTERASE ESTD"/>
    <property type="match status" value="1"/>
</dbReference>
<evidence type="ECO:0000313" key="5">
    <source>
        <dbReference type="Proteomes" id="UP001275867"/>
    </source>
</evidence>
<evidence type="ECO:0000313" key="2">
    <source>
        <dbReference type="EMBL" id="MDV7695011.1"/>
    </source>
</evidence>
<dbReference type="Gene3D" id="3.40.50.1820">
    <property type="entry name" value="alpha/beta hydrolase"/>
    <property type="match status" value="1"/>
</dbReference>
<proteinExistence type="predicted"/>
<dbReference type="Proteomes" id="UP001275867">
    <property type="component" value="Unassembled WGS sequence"/>
</dbReference>
<dbReference type="InterPro" id="IPR000073">
    <property type="entry name" value="AB_hydrolase_1"/>
</dbReference>
<evidence type="ECO:0000313" key="3">
    <source>
        <dbReference type="EMBL" id="OAD63116.1"/>
    </source>
</evidence>
<dbReference type="AlphaFoldDB" id="A0AAP5TDF2"/>
<evidence type="ECO:0000313" key="4">
    <source>
        <dbReference type="Proteomes" id="UP000077280"/>
    </source>
</evidence>
<evidence type="ECO:0000259" key="1">
    <source>
        <dbReference type="Pfam" id="PF12146"/>
    </source>
</evidence>
<keyword evidence="2" id="KW-0378">Hydrolase</keyword>
<organism evidence="2 5">
    <name type="scientific">Pediococcus parvulus</name>
    <dbReference type="NCBI Taxonomy" id="54062"/>
    <lineage>
        <taxon>Bacteria</taxon>
        <taxon>Bacillati</taxon>
        <taxon>Bacillota</taxon>
        <taxon>Bacilli</taxon>
        <taxon>Lactobacillales</taxon>
        <taxon>Lactobacillaceae</taxon>
        <taxon>Pediococcus</taxon>
    </lineage>
</organism>
<comment type="caution">
    <text evidence="2">The sequence shown here is derived from an EMBL/GenBank/DDBJ whole genome shotgun (WGS) entry which is preliminary data.</text>
</comment>
<sequence>MDVEIKRDGLILRGLLETPGTDKYDIAILMHGFTGDLGYRKTDLLAQVVQRLHEDGIATIRFDFNGHGKSDGRFQDMTILNEISDGNAILTFTRKLPHIRNIFLIGHSQGGVVASMLAGNYPEYISKLVLLAPAATLKDDALKGDLQGVTYQPNHIPDALPTQKGQIVGGFYLRTAQTMPIYEVAKQYKGPVCLIHGDADTVVDKKASERYQEVYENSELHIVVGGSHQFKGAARPQALQLVTDFLKY</sequence>
<dbReference type="EMBL" id="LXND01000087">
    <property type="protein sequence ID" value="OAD63116.1"/>
    <property type="molecule type" value="Genomic_DNA"/>
</dbReference>
<feature type="domain" description="Serine aminopeptidase S33" evidence="1">
    <location>
        <begin position="42"/>
        <end position="140"/>
    </location>
</feature>
<dbReference type="Proteomes" id="UP000077280">
    <property type="component" value="Unassembled WGS sequence"/>
</dbReference>
<dbReference type="Pfam" id="PF12146">
    <property type="entry name" value="Hydrolase_4"/>
    <property type="match status" value="1"/>
</dbReference>
<dbReference type="RefSeq" id="WP_068808334.1">
    <property type="nucleotide sequence ID" value="NZ_LXND01000087.1"/>
</dbReference>
<reference evidence="2" key="2">
    <citation type="submission" date="2019-10" db="EMBL/GenBank/DDBJ databases">
        <title>Malate fermentation in French cider.</title>
        <authorList>
            <person name="Cousin F.J."/>
            <person name="Medina Fernandez S."/>
            <person name="Misery B."/>
            <person name="Laplace J.-M."/>
            <person name="Cretenet M."/>
        </authorList>
    </citation>
    <scope>NUCLEOTIDE SEQUENCE</scope>
    <source>
        <strain evidence="2">UCMA15901</strain>
    </source>
</reference>
<dbReference type="InterPro" id="IPR053145">
    <property type="entry name" value="AB_hydrolase_Est10"/>
</dbReference>
<reference evidence="3 4" key="1">
    <citation type="submission" date="2016-05" db="EMBL/GenBank/DDBJ databases">
        <title>Draft genome sequence of Pediococcus parvulus 2.6, a probiotic beta-glucan producer strain.</title>
        <authorList>
            <person name="Mohedano M.L."/>
            <person name="Perez-Ramos A."/>
            <person name="Duenas M.T."/>
            <person name="Lamontanara A."/>
            <person name="Orru L."/>
            <person name="Spano G."/>
            <person name="Capozzi V."/>
            <person name="Lopez P."/>
        </authorList>
    </citation>
    <scope>NUCLEOTIDE SEQUENCE [LARGE SCALE GENOMIC DNA]</scope>
    <source>
        <strain evidence="3 4">2.6</strain>
    </source>
</reference>
<dbReference type="GO" id="GO:0052689">
    <property type="term" value="F:carboxylic ester hydrolase activity"/>
    <property type="evidence" value="ECO:0007669"/>
    <property type="project" value="TreeGrafter"/>
</dbReference>
<gene>
    <name evidence="3" type="ORF">A7K95_10320</name>
    <name evidence="2" type="ORF">GA842_09125</name>
</gene>
<accession>A0AAP5TDF2</accession>
<dbReference type="PRINTS" id="PR00111">
    <property type="entry name" value="ABHYDROLASE"/>
</dbReference>
<dbReference type="PANTHER" id="PTHR43265">
    <property type="entry name" value="ESTERASE ESTD"/>
    <property type="match status" value="1"/>
</dbReference>
<keyword evidence="4" id="KW-1185">Reference proteome</keyword>
<dbReference type="SUPFAM" id="SSF53474">
    <property type="entry name" value="alpha/beta-Hydrolases"/>
    <property type="match status" value="1"/>
</dbReference>
<dbReference type="InterPro" id="IPR029058">
    <property type="entry name" value="AB_hydrolase_fold"/>
</dbReference>
<protein>
    <submittedName>
        <fullName evidence="2">Alpha/beta fold hydrolase</fullName>
    </submittedName>
    <submittedName>
        <fullName evidence="3">Alpha/beta hydrolase</fullName>
    </submittedName>
</protein>
<dbReference type="EMBL" id="WERX01000034">
    <property type="protein sequence ID" value="MDV7695011.1"/>
    <property type="molecule type" value="Genomic_DNA"/>
</dbReference>
<name>A0AAP5TDF2_9LACO</name>
<dbReference type="InterPro" id="IPR022742">
    <property type="entry name" value="Hydrolase_4"/>
</dbReference>